<dbReference type="RefSeq" id="WP_369721943.1">
    <property type="nucleotide sequence ID" value="NZ_CP165734.1"/>
</dbReference>
<protein>
    <recommendedName>
        <fullName evidence="2">Transposase</fullName>
    </recommendedName>
</protein>
<accession>A0AB39XLB2</accession>
<dbReference type="AlphaFoldDB" id="A0AB39XLB2"/>
<gene>
    <name evidence="1" type="ORF">AB8Z38_34170</name>
</gene>
<organism evidence="1">
    <name type="scientific">Bradyrhizobium sp. LLZ17</name>
    <dbReference type="NCBI Taxonomy" id="3239388"/>
    <lineage>
        <taxon>Bacteria</taxon>
        <taxon>Pseudomonadati</taxon>
        <taxon>Pseudomonadota</taxon>
        <taxon>Alphaproteobacteria</taxon>
        <taxon>Hyphomicrobiales</taxon>
        <taxon>Nitrobacteraceae</taxon>
        <taxon>Bradyrhizobium</taxon>
    </lineage>
</organism>
<dbReference type="EMBL" id="CP165734">
    <property type="protein sequence ID" value="XDV57522.1"/>
    <property type="molecule type" value="Genomic_DNA"/>
</dbReference>
<sequence>MRLAFLLVNGRTPLRHTRCMQCCEPIGGSYLREIGTHLPYCDHQCYALFCDALAKDRVRSAS</sequence>
<name>A0AB39XLB2_9BRAD</name>
<reference evidence="1" key="1">
    <citation type="submission" date="2024-08" db="EMBL/GenBank/DDBJ databases">
        <authorList>
            <person name="Chaddad Z."/>
            <person name="Lamrabet M."/>
            <person name="Bouhnik O."/>
            <person name="Alami S."/>
            <person name="Wipf D."/>
            <person name="Courty P.E."/>
            <person name="Missbah El Idrissi M."/>
        </authorList>
    </citation>
    <scope>NUCLEOTIDE SEQUENCE</scope>
    <source>
        <strain evidence="1">LLZ17</strain>
    </source>
</reference>
<proteinExistence type="predicted"/>
<evidence type="ECO:0000313" key="1">
    <source>
        <dbReference type="EMBL" id="XDV57522.1"/>
    </source>
</evidence>
<evidence type="ECO:0008006" key="2">
    <source>
        <dbReference type="Google" id="ProtNLM"/>
    </source>
</evidence>